<accession>A0AAU9J799</accession>
<dbReference type="AlphaFoldDB" id="A0AAU9J799"/>
<dbReference type="GO" id="GO:0005634">
    <property type="term" value="C:nucleus"/>
    <property type="evidence" value="ECO:0007669"/>
    <property type="project" value="TreeGrafter"/>
</dbReference>
<evidence type="ECO:0000313" key="3">
    <source>
        <dbReference type="Proteomes" id="UP001162131"/>
    </source>
</evidence>
<keyword evidence="3" id="KW-1185">Reference proteome</keyword>
<dbReference type="GO" id="GO:0031397">
    <property type="term" value="P:negative regulation of protein ubiquitination"/>
    <property type="evidence" value="ECO:0007669"/>
    <property type="project" value="TreeGrafter"/>
</dbReference>
<dbReference type="SUPFAM" id="SSF52833">
    <property type="entry name" value="Thioredoxin-like"/>
    <property type="match status" value="1"/>
</dbReference>
<dbReference type="GO" id="GO:0004791">
    <property type="term" value="F:thioredoxin-disulfide reductase (NADPH) activity"/>
    <property type="evidence" value="ECO:0007669"/>
    <property type="project" value="TreeGrafter"/>
</dbReference>
<dbReference type="PANTHER" id="PTHR46472">
    <property type="entry name" value="NUCLEOREDOXIN"/>
    <property type="match status" value="1"/>
</dbReference>
<dbReference type="Pfam" id="PF13905">
    <property type="entry name" value="Thioredoxin_8"/>
    <property type="match status" value="1"/>
</dbReference>
<dbReference type="InterPro" id="IPR017937">
    <property type="entry name" value="Thioredoxin_CS"/>
</dbReference>
<dbReference type="InterPro" id="IPR012336">
    <property type="entry name" value="Thioredoxin-like_fold"/>
</dbReference>
<dbReference type="InterPro" id="IPR013766">
    <property type="entry name" value="Thioredoxin_domain"/>
</dbReference>
<dbReference type="EMBL" id="CAJZBQ010000032">
    <property type="protein sequence ID" value="CAG9322821.1"/>
    <property type="molecule type" value="Genomic_DNA"/>
</dbReference>
<dbReference type="InterPro" id="IPR036249">
    <property type="entry name" value="Thioredoxin-like_sf"/>
</dbReference>
<dbReference type="PROSITE" id="PS00194">
    <property type="entry name" value="THIOREDOXIN_1"/>
    <property type="match status" value="1"/>
</dbReference>
<name>A0AAU9J799_9CILI</name>
<organism evidence="2 3">
    <name type="scientific">Blepharisma stoltei</name>
    <dbReference type="NCBI Taxonomy" id="1481888"/>
    <lineage>
        <taxon>Eukaryota</taxon>
        <taxon>Sar</taxon>
        <taxon>Alveolata</taxon>
        <taxon>Ciliophora</taxon>
        <taxon>Postciliodesmatophora</taxon>
        <taxon>Heterotrichea</taxon>
        <taxon>Heterotrichida</taxon>
        <taxon>Blepharismidae</taxon>
        <taxon>Blepharisma</taxon>
    </lineage>
</organism>
<dbReference type="PROSITE" id="PS51352">
    <property type="entry name" value="THIOREDOXIN_2"/>
    <property type="match status" value="1"/>
</dbReference>
<dbReference type="Gene3D" id="3.40.30.10">
    <property type="entry name" value="Glutaredoxin"/>
    <property type="match status" value="1"/>
</dbReference>
<protein>
    <recommendedName>
        <fullName evidence="1">Thioredoxin domain-containing protein</fullName>
    </recommendedName>
</protein>
<evidence type="ECO:0000259" key="1">
    <source>
        <dbReference type="PROSITE" id="PS51352"/>
    </source>
</evidence>
<dbReference type="GO" id="GO:0030178">
    <property type="term" value="P:negative regulation of Wnt signaling pathway"/>
    <property type="evidence" value="ECO:0007669"/>
    <property type="project" value="TreeGrafter"/>
</dbReference>
<comment type="caution">
    <text evidence="2">The sequence shown here is derived from an EMBL/GenBank/DDBJ whole genome shotgun (WGS) entry which is preliminary data.</text>
</comment>
<sequence length="145" mass="16495">MEGLLGSVLIGKSGNVGMTPLNEAKYVLLYFSAHYCPPCREFTPKLAMFYDSVNFDERKVEVVFVSQDRTIEKFNEYYDEMPWLAIPYEAVEIRTALIERYRGQTIPSLVLIDLQGNIKKNACRMDVANKGPLCLSDWDAALNSN</sequence>
<gene>
    <name evidence="2" type="ORF">BSTOLATCC_MIC31937</name>
</gene>
<dbReference type="PANTHER" id="PTHR46472:SF1">
    <property type="entry name" value="NUCLEOREDOXIN"/>
    <property type="match status" value="1"/>
</dbReference>
<evidence type="ECO:0000313" key="2">
    <source>
        <dbReference type="EMBL" id="CAG9322821.1"/>
    </source>
</evidence>
<reference evidence="2" key="1">
    <citation type="submission" date="2021-09" db="EMBL/GenBank/DDBJ databases">
        <authorList>
            <consortium name="AG Swart"/>
            <person name="Singh M."/>
            <person name="Singh A."/>
            <person name="Seah K."/>
            <person name="Emmerich C."/>
        </authorList>
    </citation>
    <scope>NUCLEOTIDE SEQUENCE</scope>
    <source>
        <strain evidence="2">ATCC30299</strain>
    </source>
</reference>
<dbReference type="Proteomes" id="UP001162131">
    <property type="component" value="Unassembled WGS sequence"/>
</dbReference>
<feature type="domain" description="Thioredoxin" evidence="1">
    <location>
        <begin position="1"/>
        <end position="145"/>
    </location>
</feature>
<proteinExistence type="predicted"/>